<feature type="domain" description="Peptidase M16 N-terminal" evidence="1">
    <location>
        <begin position="62"/>
        <end position="174"/>
    </location>
</feature>
<dbReference type="InterPro" id="IPR011249">
    <property type="entry name" value="Metalloenz_LuxS/M16"/>
</dbReference>
<evidence type="ECO:0000313" key="4">
    <source>
        <dbReference type="Proteomes" id="UP001235840"/>
    </source>
</evidence>
<dbReference type="InterPro" id="IPR050361">
    <property type="entry name" value="MPP/UQCRC_Complex"/>
</dbReference>
<sequence>MQQIKFDQLQETLYYERMDNGLEVYILPKHGFHKTFATFTTKYGSIDNHFIPPGKEEVSVPDGIAHFLEHKMFEEEEGDIFHDFSKQGAQANAFTSFDRTAYLFSSTDHVQKNLETLLNFVQSPYFTEENVEKEKGIIEQEIRMYQDNPDWRAFFGLIQAMYQRFPVRIDIAGTVESIYKITKEMLYECYETFYHPSNMLLFVVGQVKPDEVLSLVKENQAQKPFKDKSEIARLFDKEPSAVHQTRLEIDLSVETPKCMLGYKETYLGLQGKEMLKQEVTTDLLMDMLFGQSSSFYQEHLESGLIDDSFGSDYTLEQHYGFSMLGGNTNNPDELIAKVQEYVKDILSNGMDQLAFERSRKKKIGSFLKQLNSPEFIANQFTRFQFNDMNLFDVIPVLEEITFEDILNRTKEHFRPEQFAVCIVK</sequence>
<dbReference type="Gene3D" id="3.30.830.10">
    <property type="entry name" value="Metalloenzyme, LuxS/M16 peptidase-like"/>
    <property type="match status" value="2"/>
</dbReference>
<dbReference type="NCBIfam" id="NF047421">
    <property type="entry name" value="YfmH_fam"/>
    <property type="match status" value="1"/>
</dbReference>
<comment type="caution">
    <text evidence="3">The sequence shown here is derived from an EMBL/GenBank/DDBJ whole genome shotgun (WGS) entry which is preliminary data.</text>
</comment>
<gene>
    <name evidence="3" type="ORF">J2S11_000688</name>
</gene>
<evidence type="ECO:0000259" key="1">
    <source>
        <dbReference type="Pfam" id="PF00675"/>
    </source>
</evidence>
<reference evidence="3 4" key="1">
    <citation type="submission" date="2023-07" db="EMBL/GenBank/DDBJ databases">
        <title>Genomic Encyclopedia of Type Strains, Phase IV (KMG-IV): sequencing the most valuable type-strain genomes for metagenomic binning, comparative biology and taxonomic classification.</title>
        <authorList>
            <person name="Goeker M."/>
        </authorList>
    </citation>
    <scope>NUCLEOTIDE SEQUENCE [LARGE SCALE GENOMIC DNA]</scope>
    <source>
        <strain evidence="3 4">DSM 12751</strain>
    </source>
</reference>
<proteinExistence type="predicted"/>
<dbReference type="RefSeq" id="WP_307391090.1">
    <property type="nucleotide sequence ID" value="NZ_BAAADK010000018.1"/>
</dbReference>
<protein>
    <submittedName>
        <fullName evidence="3">Zn-dependent peptidase</fullName>
    </submittedName>
</protein>
<dbReference type="PANTHER" id="PTHR11851">
    <property type="entry name" value="METALLOPROTEASE"/>
    <property type="match status" value="1"/>
</dbReference>
<keyword evidence="4" id="KW-1185">Reference proteome</keyword>
<dbReference type="Pfam" id="PF05193">
    <property type="entry name" value="Peptidase_M16_C"/>
    <property type="match status" value="1"/>
</dbReference>
<dbReference type="InterPro" id="IPR011765">
    <property type="entry name" value="Pept_M16_N"/>
</dbReference>
<dbReference type="Proteomes" id="UP001235840">
    <property type="component" value="Unassembled WGS sequence"/>
</dbReference>
<evidence type="ECO:0000259" key="2">
    <source>
        <dbReference type="Pfam" id="PF05193"/>
    </source>
</evidence>
<feature type="domain" description="Peptidase M16 C-terminal" evidence="2">
    <location>
        <begin position="180"/>
        <end position="360"/>
    </location>
</feature>
<dbReference type="Pfam" id="PF00675">
    <property type="entry name" value="Peptidase_M16"/>
    <property type="match status" value="1"/>
</dbReference>
<dbReference type="PANTHER" id="PTHR11851:SF134">
    <property type="entry name" value="ZINC-DEPENDENT PROTEASE"/>
    <property type="match status" value="1"/>
</dbReference>
<evidence type="ECO:0000313" key="3">
    <source>
        <dbReference type="EMBL" id="MDQ0164788.1"/>
    </source>
</evidence>
<dbReference type="EMBL" id="JAUSTY010000002">
    <property type="protein sequence ID" value="MDQ0164788.1"/>
    <property type="molecule type" value="Genomic_DNA"/>
</dbReference>
<accession>A0ABT9VUX4</accession>
<name>A0ABT9VUX4_9BACI</name>
<organism evidence="3 4">
    <name type="scientific">Caldalkalibacillus horti</name>
    <dbReference type="NCBI Taxonomy" id="77523"/>
    <lineage>
        <taxon>Bacteria</taxon>
        <taxon>Bacillati</taxon>
        <taxon>Bacillota</taxon>
        <taxon>Bacilli</taxon>
        <taxon>Bacillales</taxon>
        <taxon>Bacillaceae</taxon>
        <taxon>Caldalkalibacillus</taxon>
    </lineage>
</organism>
<dbReference type="SUPFAM" id="SSF63411">
    <property type="entry name" value="LuxS/MPP-like metallohydrolase"/>
    <property type="match status" value="2"/>
</dbReference>
<dbReference type="InterPro" id="IPR007863">
    <property type="entry name" value="Peptidase_M16_C"/>
</dbReference>